<dbReference type="HOGENOM" id="CLU_000604_1_2_6"/>
<gene>
    <name evidence="5" type="ordered locus">IL0312</name>
</gene>
<dbReference type="eggNOG" id="COG1131">
    <property type="taxonomic scope" value="Bacteria"/>
</dbReference>
<dbReference type="InterPro" id="IPR003593">
    <property type="entry name" value="AAA+_ATPase"/>
</dbReference>
<evidence type="ECO:0000256" key="1">
    <source>
        <dbReference type="ARBA" id="ARBA00022448"/>
    </source>
</evidence>
<proteinExistence type="predicted"/>
<sequence>MSQINLKVQSLNKHYGEKAALTNVSLNAYAGEVIAVLGKNGAGKTTLIHSILGMHDYEAQHLEVLGTQLNSQHRPLTIRQRVGVMMQLGTLNANLTVAEQLDLFCSYYPSGATPEVLLREFDLTGIAKQRFGKLSGGQRQQVLFAISVAGNPDLLFLDEPTVGMDVEARHLLWEQINKRRQHGCALVLTTHYIEEAERLADRVAVLRDGQIIAQGSVNEVIANHGSLESAYLHLIREPAHA</sequence>
<dbReference type="AlphaFoldDB" id="Q5QW81"/>
<feature type="domain" description="ABC transporter" evidence="4">
    <location>
        <begin position="6"/>
        <end position="233"/>
    </location>
</feature>
<evidence type="ECO:0000259" key="4">
    <source>
        <dbReference type="PROSITE" id="PS50893"/>
    </source>
</evidence>
<reference evidence="5 6" key="1">
    <citation type="journal article" date="2004" name="Proc. Natl. Acad. Sci. U.S.A.">
        <title>Genome sequence of the deep-sea gamma-proteobacterium Idiomarina loihiensis reveals amino acid fermentation as a source of carbon and energy.</title>
        <authorList>
            <person name="Hou S."/>
            <person name="Saw J.H."/>
            <person name="Lee K.S."/>
            <person name="Freitas T.A."/>
            <person name="Belisle C."/>
            <person name="Kawarabayasi Y."/>
            <person name="Donachie S.P."/>
            <person name="Pikina A."/>
            <person name="Galperin M.Y."/>
            <person name="Koonin E.V."/>
            <person name="Makarova K.S."/>
            <person name="Omelchenko M.V."/>
            <person name="Sorokin A."/>
            <person name="Wolf Y.I."/>
            <person name="Li Q.X."/>
            <person name="Keum Y.S."/>
            <person name="Campbell S."/>
            <person name="Denery J."/>
            <person name="Aizawa S."/>
            <person name="Shibata S."/>
            <person name="Malahoff A."/>
            <person name="Alam M."/>
        </authorList>
    </citation>
    <scope>NUCLEOTIDE SEQUENCE [LARGE SCALE GENOMIC DNA]</scope>
    <source>
        <strain evidence="6">ATCC BAA-735 / DSM 15497 / L2-TR</strain>
    </source>
</reference>
<dbReference type="CDD" id="cd03230">
    <property type="entry name" value="ABC_DR_subfamily_A"/>
    <property type="match status" value="1"/>
</dbReference>
<dbReference type="PANTHER" id="PTHR42711:SF17">
    <property type="entry name" value="ABC TRANSPORTER ATP-BINDING PROTEIN"/>
    <property type="match status" value="1"/>
</dbReference>
<dbReference type="STRING" id="283942.IL0312"/>
<keyword evidence="6" id="KW-1185">Reference proteome</keyword>
<keyword evidence="2" id="KW-0547">Nucleotide-binding</keyword>
<dbReference type="SUPFAM" id="SSF52540">
    <property type="entry name" value="P-loop containing nucleoside triphosphate hydrolases"/>
    <property type="match status" value="1"/>
</dbReference>
<name>Q5QW81_IDILO</name>
<keyword evidence="1" id="KW-0813">Transport</keyword>
<dbReference type="EMBL" id="AE017340">
    <property type="protein sequence ID" value="AAV81155.1"/>
    <property type="molecule type" value="Genomic_DNA"/>
</dbReference>
<dbReference type="InterPro" id="IPR050763">
    <property type="entry name" value="ABC_transporter_ATP-binding"/>
</dbReference>
<dbReference type="GeneID" id="41335459"/>
<dbReference type="GO" id="GO:0005524">
    <property type="term" value="F:ATP binding"/>
    <property type="evidence" value="ECO:0007669"/>
    <property type="project" value="UniProtKB-KW"/>
</dbReference>
<accession>Q5QW81</accession>
<protein>
    <submittedName>
        <fullName evidence="5">ABC-type multidrug transport system, ATPase component</fullName>
    </submittedName>
</protein>
<dbReference type="Proteomes" id="UP000001171">
    <property type="component" value="Chromosome"/>
</dbReference>
<dbReference type="GO" id="GO:0016887">
    <property type="term" value="F:ATP hydrolysis activity"/>
    <property type="evidence" value="ECO:0007669"/>
    <property type="project" value="InterPro"/>
</dbReference>
<dbReference type="SMART" id="SM00382">
    <property type="entry name" value="AAA"/>
    <property type="match status" value="1"/>
</dbReference>
<evidence type="ECO:0000313" key="5">
    <source>
        <dbReference type="EMBL" id="AAV81155.1"/>
    </source>
</evidence>
<dbReference type="OrthoDB" id="9775490at2"/>
<organism evidence="5 6">
    <name type="scientific">Idiomarina loihiensis (strain ATCC BAA-735 / DSM 15497 / L2-TR)</name>
    <dbReference type="NCBI Taxonomy" id="283942"/>
    <lineage>
        <taxon>Bacteria</taxon>
        <taxon>Pseudomonadati</taxon>
        <taxon>Pseudomonadota</taxon>
        <taxon>Gammaproteobacteria</taxon>
        <taxon>Alteromonadales</taxon>
        <taxon>Idiomarinaceae</taxon>
        <taxon>Idiomarina</taxon>
    </lineage>
</organism>
<evidence type="ECO:0000313" key="6">
    <source>
        <dbReference type="Proteomes" id="UP000001171"/>
    </source>
</evidence>
<dbReference type="RefSeq" id="WP_011233574.1">
    <property type="nucleotide sequence ID" value="NC_006512.1"/>
</dbReference>
<dbReference type="KEGG" id="ilo:IL0312"/>
<dbReference type="PANTHER" id="PTHR42711">
    <property type="entry name" value="ABC TRANSPORTER ATP-BINDING PROTEIN"/>
    <property type="match status" value="1"/>
</dbReference>
<evidence type="ECO:0000256" key="3">
    <source>
        <dbReference type="ARBA" id="ARBA00022840"/>
    </source>
</evidence>
<evidence type="ECO:0000256" key="2">
    <source>
        <dbReference type="ARBA" id="ARBA00022741"/>
    </source>
</evidence>
<dbReference type="Pfam" id="PF00005">
    <property type="entry name" value="ABC_tran"/>
    <property type="match status" value="1"/>
</dbReference>
<dbReference type="InterPro" id="IPR003439">
    <property type="entry name" value="ABC_transporter-like_ATP-bd"/>
</dbReference>
<dbReference type="Gene3D" id="3.40.50.300">
    <property type="entry name" value="P-loop containing nucleotide triphosphate hydrolases"/>
    <property type="match status" value="1"/>
</dbReference>
<keyword evidence="3" id="KW-0067">ATP-binding</keyword>
<dbReference type="PROSITE" id="PS50893">
    <property type="entry name" value="ABC_TRANSPORTER_2"/>
    <property type="match status" value="1"/>
</dbReference>
<dbReference type="InterPro" id="IPR027417">
    <property type="entry name" value="P-loop_NTPase"/>
</dbReference>